<dbReference type="InParanoid" id="A0A059ASV6"/>
<dbReference type="AlphaFoldDB" id="A0A059ASV6"/>
<reference evidence="2" key="1">
    <citation type="submission" date="2013-07" db="EMBL/GenBank/DDBJ databases">
        <title>The genome of Eucalyptus grandis.</title>
        <authorList>
            <person name="Schmutz J."/>
            <person name="Hayes R."/>
            <person name="Myburg A."/>
            <person name="Tuskan G."/>
            <person name="Grattapaglia D."/>
            <person name="Rokhsar D.S."/>
        </authorList>
    </citation>
    <scope>NUCLEOTIDE SEQUENCE</scope>
    <source>
        <tissue evidence="2">Leaf extractions</tissue>
    </source>
</reference>
<name>A0A059ASV6_EUCGR</name>
<dbReference type="EMBL" id="KK198761">
    <property type="protein sequence ID" value="KCW56500.1"/>
    <property type="molecule type" value="Genomic_DNA"/>
</dbReference>
<organism evidence="2">
    <name type="scientific">Eucalyptus grandis</name>
    <name type="common">Flooded gum</name>
    <dbReference type="NCBI Taxonomy" id="71139"/>
    <lineage>
        <taxon>Eukaryota</taxon>
        <taxon>Viridiplantae</taxon>
        <taxon>Streptophyta</taxon>
        <taxon>Embryophyta</taxon>
        <taxon>Tracheophyta</taxon>
        <taxon>Spermatophyta</taxon>
        <taxon>Magnoliopsida</taxon>
        <taxon>eudicotyledons</taxon>
        <taxon>Gunneridae</taxon>
        <taxon>Pentapetalae</taxon>
        <taxon>rosids</taxon>
        <taxon>malvids</taxon>
        <taxon>Myrtales</taxon>
        <taxon>Myrtaceae</taxon>
        <taxon>Myrtoideae</taxon>
        <taxon>Eucalypteae</taxon>
        <taxon>Eucalyptus</taxon>
    </lineage>
</organism>
<gene>
    <name evidence="2" type="ORF">EUGRSUZ_I02223</name>
</gene>
<feature type="compositionally biased region" description="Basic residues" evidence="1">
    <location>
        <begin position="84"/>
        <end position="94"/>
    </location>
</feature>
<feature type="compositionally biased region" description="Basic and acidic residues" evidence="1">
    <location>
        <begin position="17"/>
        <end position="28"/>
    </location>
</feature>
<feature type="compositionally biased region" description="Basic and acidic residues" evidence="1">
    <location>
        <begin position="69"/>
        <end position="83"/>
    </location>
</feature>
<protein>
    <submittedName>
        <fullName evidence="2">Uncharacterized protein</fullName>
    </submittedName>
</protein>
<evidence type="ECO:0000256" key="1">
    <source>
        <dbReference type="SAM" id="MobiDB-lite"/>
    </source>
</evidence>
<evidence type="ECO:0000313" key="2">
    <source>
        <dbReference type="EMBL" id="KCW56500.1"/>
    </source>
</evidence>
<feature type="region of interest" description="Disordered" evidence="1">
    <location>
        <begin position="17"/>
        <end position="112"/>
    </location>
</feature>
<accession>A0A059ASV6</accession>
<feature type="compositionally biased region" description="Basic and acidic residues" evidence="1">
    <location>
        <begin position="95"/>
        <end position="112"/>
    </location>
</feature>
<dbReference type="Gramene" id="KCW56500">
    <property type="protein sequence ID" value="KCW56500"/>
    <property type="gene ID" value="EUGRSUZ_I02223"/>
</dbReference>
<sequence>MVQKSSIKLEKVKSSFIKLKSDSEHGRENLSANHPRSRASKEQDPRGPKPKSCRGTATEYFSFPNQEFNFERRPPTSEREFNTRHTKSAQKSHARVRECPYKEVRGLNEQEE</sequence>
<proteinExistence type="predicted"/>